<keyword evidence="1" id="KW-1133">Transmembrane helix</keyword>
<dbReference type="EMBL" id="BKBA01000006">
    <property type="protein sequence ID" value="GEQ13547.1"/>
    <property type="molecule type" value="Genomic_DNA"/>
</dbReference>
<keyword evidence="3" id="KW-1185">Reference proteome</keyword>
<evidence type="ECO:0000313" key="2">
    <source>
        <dbReference type="EMBL" id="GEQ13547.1"/>
    </source>
</evidence>
<feature type="transmembrane region" description="Helical" evidence="1">
    <location>
        <begin position="80"/>
        <end position="103"/>
    </location>
</feature>
<reference evidence="2 3" key="1">
    <citation type="submission" date="2019-07" db="EMBL/GenBank/DDBJ databases">
        <title>Whole genome shotgun sequence of Knoellia locipacati NBRC 109775.</title>
        <authorList>
            <person name="Hosoyama A."/>
            <person name="Uohara A."/>
            <person name="Ohji S."/>
            <person name="Ichikawa N."/>
        </authorList>
    </citation>
    <scope>NUCLEOTIDE SEQUENCE [LARGE SCALE GENOMIC DNA]</scope>
    <source>
        <strain evidence="2 3">NBRC 109775</strain>
    </source>
</reference>
<sequence>MSRPRKPLLDAVPRSRTLQALVIFPYVCTAFLVAYLFGGDETSSSDTPLLVVFAIVAVMETAFLAAWLRRPVTTGQRERYVWLLGGGALALGIFLMISAAWVAQ</sequence>
<proteinExistence type="predicted"/>
<evidence type="ECO:0000313" key="3">
    <source>
        <dbReference type="Proteomes" id="UP000321793"/>
    </source>
</evidence>
<dbReference type="Proteomes" id="UP000321793">
    <property type="component" value="Unassembled WGS sequence"/>
</dbReference>
<evidence type="ECO:0000256" key="1">
    <source>
        <dbReference type="SAM" id="Phobius"/>
    </source>
</evidence>
<protein>
    <submittedName>
        <fullName evidence="2">Uncharacterized protein</fullName>
    </submittedName>
</protein>
<comment type="caution">
    <text evidence="2">The sequence shown here is derived from an EMBL/GenBank/DDBJ whole genome shotgun (WGS) entry which is preliminary data.</text>
</comment>
<gene>
    <name evidence="2" type="ORF">KLO01_15940</name>
</gene>
<feature type="transmembrane region" description="Helical" evidence="1">
    <location>
        <begin position="20"/>
        <end position="37"/>
    </location>
</feature>
<accession>A0A512T000</accession>
<keyword evidence="1" id="KW-0472">Membrane</keyword>
<name>A0A512T000_9MICO</name>
<keyword evidence="1" id="KW-0812">Transmembrane</keyword>
<feature type="transmembrane region" description="Helical" evidence="1">
    <location>
        <begin position="49"/>
        <end position="68"/>
    </location>
</feature>
<dbReference type="AlphaFoldDB" id="A0A512T000"/>
<organism evidence="2 3">
    <name type="scientific">Knoellia locipacati</name>
    <dbReference type="NCBI Taxonomy" id="882824"/>
    <lineage>
        <taxon>Bacteria</taxon>
        <taxon>Bacillati</taxon>
        <taxon>Actinomycetota</taxon>
        <taxon>Actinomycetes</taxon>
        <taxon>Micrococcales</taxon>
        <taxon>Intrasporangiaceae</taxon>
        <taxon>Knoellia</taxon>
    </lineage>
</organism>